<dbReference type="Pfam" id="PF13556">
    <property type="entry name" value="HTH_30"/>
    <property type="match status" value="1"/>
</dbReference>
<dbReference type="Proteomes" id="UP000255467">
    <property type="component" value="Unassembled WGS sequence"/>
</dbReference>
<dbReference type="AlphaFoldDB" id="A0A378YNH9"/>
<evidence type="ECO:0000313" key="3">
    <source>
        <dbReference type="EMBL" id="SUA78736.1"/>
    </source>
</evidence>
<dbReference type="InterPro" id="IPR051448">
    <property type="entry name" value="CdaR-like_regulators"/>
</dbReference>
<dbReference type="PANTHER" id="PTHR33744">
    <property type="entry name" value="CARBOHYDRATE DIACID REGULATOR"/>
    <property type="match status" value="1"/>
</dbReference>
<evidence type="ECO:0000259" key="1">
    <source>
        <dbReference type="Pfam" id="PF07905"/>
    </source>
</evidence>
<accession>A0A378YNH9</accession>
<protein>
    <submittedName>
        <fullName evidence="3">Carbohydrate diacid transcriptional activator CdaR</fullName>
    </submittedName>
</protein>
<name>A0A378YNH9_9NOCA</name>
<dbReference type="InterPro" id="IPR025736">
    <property type="entry name" value="PucR_C-HTH_dom"/>
</dbReference>
<dbReference type="RefSeq" id="WP_147287084.1">
    <property type="nucleotide sequence ID" value="NZ_UGRY01000002.1"/>
</dbReference>
<dbReference type="OrthoDB" id="3170447at2"/>
<dbReference type="InterPro" id="IPR042070">
    <property type="entry name" value="PucR_C-HTH_sf"/>
</dbReference>
<feature type="domain" description="Purine catabolism PurC-like" evidence="1">
    <location>
        <begin position="5"/>
        <end position="119"/>
    </location>
</feature>
<dbReference type="EMBL" id="UGRY01000002">
    <property type="protein sequence ID" value="SUA78736.1"/>
    <property type="molecule type" value="Genomic_DNA"/>
</dbReference>
<feature type="domain" description="PucR C-terminal helix-turn-helix" evidence="2">
    <location>
        <begin position="591"/>
        <end position="648"/>
    </location>
</feature>
<dbReference type="PANTHER" id="PTHR33744:SF17">
    <property type="entry name" value="CONSERVED PROTEIN"/>
    <property type="match status" value="1"/>
</dbReference>
<gene>
    <name evidence="3" type="ORF">NCTC1934_03475</name>
</gene>
<reference evidence="3 4" key="1">
    <citation type="submission" date="2018-06" db="EMBL/GenBank/DDBJ databases">
        <authorList>
            <consortium name="Pathogen Informatics"/>
            <person name="Doyle S."/>
        </authorList>
    </citation>
    <scope>NUCLEOTIDE SEQUENCE [LARGE SCALE GENOMIC DNA]</scope>
    <source>
        <strain evidence="3 4">NCTC1934</strain>
    </source>
</reference>
<keyword evidence="4" id="KW-1185">Reference proteome</keyword>
<sequence>MRLRDLLGAPQLRMDLLHGDAAALERAVDRVCVTDMPDPRPFVTAGALVCTGLVWRSSPADADRYIGLLARAGAVGVVAGQALHGYVPDDVLAACAHHELALLSAPQSVPFSRIIEYMAERAAETRWQRERFGLRRLMSEAAGGTDIGDLLADVAAEHGFSTWLLTATGAVVAGTAPLRDDEIDRILSTALTAPRLPAIAPGGITVHPVGSRDGDRIAAWYLMVRAAADADPHGIQTVGADLAAVAELYRARQAEHLRAAWDVADRTVDLTAAPMTGPRVALVCDLYVTSWADHADITPGIGERRSPAAARVNRSAIGAATETAARSATTPSDSEGEVPVARAVVATAAARRATGPGDVAAAGTTPPDPCGAVAVARAATGAAGGTAAVAGSSAGTVHTAARGMIGAGGNRAGQVVEADRWPLTADSAVVTDTAARCATAPTIGAAAPTRPGQATVPPPTRDALRAALHDVLPGIVTGIDRDGRVIGYAPGSEAEVAGLLRRGLGRLRPVLGGAGIAVGVSAPQGAEALSGAFAAAAAVASAEAGEASVRIADIDSAAGLFTAIPNELQRRFAERVLGPVVEYDRKTGAGLVRTLEVFLGCEGSWRQAAERMHLHLNTVRYRIGRVEELTGRDLGRLDDRLDLYLAVRTLGGHTAPV</sequence>
<dbReference type="STRING" id="1406858.GCA_000710895_05295"/>
<dbReference type="InterPro" id="IPR012914">
    <property type="entry name" value="PucR_dom"/>
</dbReference>
<evidence type="ECO:0000259" key="2">
    <source>
        <dbReference type="Pfam" id="PF13556"/>
    </source>
</evidence>
<organism evidence="3 4">
    <name type="scientific">Nocardia otitidiscaviarum</name>
    <dbReference type="NCBI Taxonomy" id="1823"/>
    <lineage>
        <taxon>Bacteria</taxon>
        <taxon>Bacillati</taxon>
        <taxon>Actinomycetota</taxon>
        <taxon>Actinomycetes</taxon>
        <taxon>Mycobacteriales</taxon>
        <taxon>Nocardiaceae</taxon>
        <taxon>Nocardia</taxon>
    </lineage>
</organism>
<proteinExistence type="predicted"/>
<evidence type="ECO:0000313" key="4">
    <source>
        <dbReference type="Proteomes" id="UP000255467"/>
    </source>
</evidence>
<dbReference type="Gene3D" id="1.10.10.2840">
    <property type="entry name" value="PucR C-terminal helix-turn-helix domain"/>
    <property type="match status" value="1"/>
</dbReference>
<dbReference type="Pfam" id="PF07905">
    <property type="entry name" value="PucR"/>
    <property type="match status" value="1"/>
</dbReference>